<dbReference type="Proteomes" id="UP000655523">
    <property type="component" value="Unassembled WGS sequence"/>
</dbReference>
<feature type="transmembrane region" description="Helical" evidence="6">
    <location>
        <begin position="470"/>
        <end position="488"/>
    </location>
</feature>
<keyword evidence="9" id="KW-1185">Reference proteome</keyword>
<feature type="transmembrane region" description="Helical" evidence="6">
    <location>
        <begin position="792"/>
        <end position="814"/>
    </location>
</feature>
<feature type="transmembrane region" description="Helical" evidence="6">
    <location>
        <begin position="391"/>
        <end position="410"/>
    </location>
</feature>
<comment type="subcellular location">
    <subcellularLocation>
        <location evidence="1">Cell membrane</location>
        <topology evidence="1">Multi-pass membrane protein</topology>
    </subcellularLocation>
</comment>
<feature type="transmembrane region" description="Helical" evidence="6">
    <location>
        <begin position="352"/>
        <end position="370"/>
    </location>
</feature>
<protein>
    <submittedName>
        <fullName evidence="8">FtsX-like permease family protein</fullName>
    </submittedName>
</protein>
<evidence type="ECO:0000256" key="6">
    <source>
        <dbReference type="SAM" id="Phobius"/>
    </source>
</evidence>
<proteinExistence type="predicted"/>
<gene>
    <name evidence="8" type="ORF">GNZ13_23920</name>
</gene>
<feature type="transmembrane region" description="Helical" evidence="6">
    <location>
        <begin position="702"/>
        <end position="725"/>
    </location>
</feature>
<dbReference type="InterPro" id="IPR038766">
    <property type="entry name" value="Membrane_comp_ABC_pdt"/>
</dbReference>
<dbReference type="InterPro" id="IPR003838">
    <property type="entry name" value="ABC3_permease_C"/>
</dbReference>
<feature type="transmembrane region" description="Helical" evidence="6">
    <location>
        <begin position="416"/>
        <end position="437"/>
    </location>
</feature>
<evidence type="ECO:0000256" key="5">
    <source>
        <dbReference type="ARBA" id="ARBA00023136"/>
    </source>
</evidence>
<dbReference type="PANTHER" id="PTHR30287:SF1">
    <property type="entry name" value="INNER MEMBRANE PROTEIN"/>
    <property type="match status" value="1"/>
</dbReference>
<evidence type="ECO:0000256" key="4">
    <source>
        <dbReference type="ARBA" id="ARBA00022989"/>
    </source>
</evidence>
<organism evidence="8 9">
    <name type="scientific">Paraburkholderia elongata</name>
    <dbReference type="NCBI Taxonomy" id="2675747"/>
    <lineage>
        <taxon>Bacteria</taxon>
        <taxon>Pseudomonadati</taxon>
        <taxon>Pseudomonadota</taxon>
        <taxon>Betaproteobacteria</taxon>
        <taxon>Burkholderiales</taxon>
        <taxon>Burkholderiaceae</taxon>
        <taxon>Paraburkholderia</taxon>
    </lineage>
</organism>
<evidence type="ECO:0000259" key="7">
    <source>
        <dbReference type="Pfam" id="PF02687"/>
    </source>
</evidence>
<feature type="domain" description="ABC3 transporter permease C-terminal" evidence="7">
    <location>
        <begin position="257"/>
        <end position="375"/>
    </location>
</feature>
<accession>A0A972SJZ2</accession>
<keyword evidence="3 6" id="KW-0812">Transmembrane</keyword>
<dbReference type="GO" id="GO:0005886">
    <property type="term" value="C:plasma membrane"/>
    <property type="evidence" value="ECO:0007669"/>
    <property type="project" value="UniProtKB-SubCell"/>
</dbReference>
<keyword evidence="5 6" id="KW-0472">Membrane</keyword>
<sequence length="829" mass="88387">MTARDWRAGELTMLLLALVLAVAALSSVGFLADRLHQGLERDARRMIAADFIVRADHPVDSQFAQQASALGLNTASTAIFPSMVNSAGAQPVSRLAAIKAVSPGYPLRGALRIASAPGAADHPTQSIPAPGAAWVDQALLDALKLHVGDAVKVGSRSFTIGAVITRELDRGFSFVNFSPRLMLRADDVQSTGLITFGSRVTYRLLVAGPDATVARFAQFAHDKVDGGKMRGVALESLQDGQPQVRQTLDRAGHFLTLVSLLTALLAAVAIAMAAHRYMRRHLDGCAAMRCLGVSQATLRTLFTLEFIGLGLIGGALGVALGYLGHLALLTWLGSLIDVALPYPTVWPALEGIAAGLVLLLGFALPPLLPLTRVPPVRVLRREWGEEGRTAWAAYALGIVLFAALLIVAAGELKLGGIVAGGFAGGLLVFACIARLALWGASRVVRSERVNAGMGWRYALASLERRSGASALQITALGIGLMCLLLIAMTRNDLVAGWRKSTPPDAPNEFVIDIQPDQREVVTQYLSTHGVPGTVLSPMVRGRLIAINGKPVNPDSFKGDDARRLVDREFNLSYTTELPDDNRLSAGTWYGDTKTPQISIEEGLAKLIKVKPGDMLRFDVTGLQVDAPVTSVRKLDWGSFKVNFFVLMPPASLQDFPATFITSFHLPQEKQSTIDGLIAAYPNLTAIDTGPILAQVQRVLQQVIGAVQFLFAFTLAAGVLVLYAALAGTRDERMRESALLRALGASHRQVRAVHIAEFVAVGALAGLMAAIGAQVIGWVLATRVFEFYLAFDPWLLPAGIAAGIACAGVGGWLSLRHVLARPALQSLRDA</sequence>
<evidence type="ECO:0000256" key="1">
    <source>
        <dbReference type="ARBA" id="ARBA00004651"/>
    </source>
</evidence>
<dbReference type="Pfam" id="PF02687">
    <property type="entry name" value="FtsX"/>
    <property type="match status" value="2"/>
</dbReference>
<evidence type="ECO:0000313" key="8">
    <source>
        <dbReference type="EMBL" id="NPT57537.1"/>
    </source>
</evidence>
<feature type="transmembrane region" description="Helical" evidence="6">
    <location>
        <begin position="306"/>
        <end position="332"/>
    </location>
</feature>
<dbReference type="AlphaFoldDB" id="A0A972SJZ2"/>
<evidence type="ECO:0000256" key="3">
    <source>
        <dbReference type="ARBA" id="ARBA00022692"/>
    </source>
</evidence>
<reference evidence="8 9" key="1">
    <citation type="submission" date="2019-11" db="EMBL/GenBank/DDBJ databases">
        <title>Metabolism of dissolved organic matter in forest soils.</title>
        <authorList>
            <person name="Cyle K.T."/>
            <person name="Wilhelm R.C."/>
            <person name="Martinez C.E."/>
        </authorList>
    </citation>
    <scope>NUCLEOTIDE SEQUENCE [LARGE SCALE GENOMIC DNA]</scope>
    <source>
        <strain evidence="8 9">5N</strain>
    </source>
</reference>
<feature type="transmembrane region" description="Helical" evidence="6">
    <location>
        <begin position="757"/>
        <end position="780"/>
    </location>
</feature>
<evidence type="ECO:0000256" key="2">
    <source>
        <dbReference type="ARBA" id="ARBA00022475"/>
    </source>
</evidence>
<feature type="domain" description="ABC3 transporter permease C-terminal" evidence="7">
    <location>
        <begin position="708"/>
        <end position="819"/>
    </location>
</feature>
<dbReference type="EMBL" id="WOEZ01000126">
    <property type="protein sequence ID" value="NPT57537.1"/>
    <property type="molecule type" value="Genomic_DNA"/>
</dbReference>
<name>A0A972SJZ2_9BURK</name>
<feature type="transmembrane region" description="Helical" evidence="6">
    <location>
        <begin position="251"/>
        <end position="274"/>
    </location>
</feature>
<evidence type="ECO:0000313" key="9">
    <source>
        <dbReference type="Proteomes" id="UP000655523"/>
    </source>
</evidence>
<comment type="caution">
    <text evidence="8">The sequence shown here is derived from an EMBL/GenBank/DDBJ whole genome shotgun (WGS) entry which is preliminary data.</text>
</comment>
<keyword evidence="2" id="KW-1003">Cell membrane</keyword>
<dbReference type="PANTHER" id="PTHR30287">
    <property type="entry name" value="MEMBRANE COMPONENT OF PREDICTED ABC SUPERFAMILY METABOLITE UPTAKE TRANSPORTER"/>
    <property type="match status" value="1"/>
</dbReference>
<keyword evidence="4 6" id="KW-1133">Transmembrane helix</keyword>